<name>A0ABY5YK89_9DEIO</name>
<sequence length="429" mass="46467">MTQTIRSPCTCALTHQVLQESVQERAEHDLSLREVRVPERANLRVHKEARGDTTVTLIDVTVATAGKVNRNNRLYPRAVWKAAVAAAQPMLAAGELWGLLEHPEDWYDPLKGRLAAICIKYETLTMDGDVVSATGVLVETAAGQDLKALLESGIAVGISSNGTGSARYLPASEVAPDYPDPSAYIGVIQDDFRLLTIDAVSDPADLSGSARKKEHLRGKPPPLPKEASHMNKHLKVLLDKYQGRTLEQIKVDHPSEYTETLELIARESVNPIPAPVEPGNVSLADYRALENTVVELRGTVGNLTTQNHNATRDGIALTALESARLPSAGTVKNGESEIDLDASFRAELTGLARTAESDEAARTAVASKITERRGLLEKRTTEGKKPGVNGVNLPLGDNSRSKTDAERQQAGDTSTRQLEQVRSRNGLLY</sequence>
<evidence type="ECO:0000256" key="1">
    <source>
        <dbReference type="SAM" id="MobiDB-lite"/>
    </source>
</evidence>
<evidence type="ECO:0000313" key="2">
    <source>
        <dbReference type="EMBL" id="UWX64762.1"/>
    </source>
</evidence>
<dbReference type="RefSeq" id="WP_260561023.1">
    <property type="nucleotide sequence ID" value="NZ_BAABEC010000009.1"/>
</dbReference>
<feature type="compositionally biased region" description="Polar residues" evidence="1">
    <location>
        <begin position="410"/>
        <end position="420"/>
    </location>
</feature>
<proteinExistence type="predicted"/>
<organism evidence="2 3">
    <name type="scientific">Deinococcus rubellus</name>
    <dbReference type="NCBI Taxonomy" id="1889240"/>
    <lineage>
        <taxon>Bacteria</taxon>
        <taxon>Thermotogati</taxon>
        <taxon>Deinococcota</taxon>
        <taxon>Deinococci</taxon>
        <taxon>Deinococcales</taxon>
        <taxon>Deinococcaceae</taxon>
        <taxon>Deinococcus</taxon>
    </lineage>
</organism>
<feature type="compositionally biased region" description="Basic and acidic residues" evidence="1">
    <location>
        <begin position="375"/>
        <end position="385"/>
    </location>
</feature>
<accession>A0ABY5YK89</accession>
<feature type="region of interest" description="Disordered" evidence="1">
    <location>
        <begin position="375"/>
        <end position="429"/>
    </location>
</feature>
<dbReference type="Pfam" id="PF03420">
    <property type="entry name" value="Peptidase_S77"/>
    <property type="match status" value="1"/>
</dbReference>
<dbReference type="Proteomes" id="UP001060261">
    <property type="component" value="Chromosome"/>
</dbReference>
<feature type="region of interest" description="Disordered" evidence="1">
    <location>
        <begin position="206"/>
        <end position="228"/>
    </location>
</feature>
<dbReference type="EMBL" id="CP104213">
    <property type="protein sequence ID" value="UWX64762.1"/>
    <property type="molecule type" value="Genomic_DNA"/>
</dbReference>
<dbReference type="InterPro" id="IPR005082">
    <property type="entry name" value="Peptidase_U9_T4_prohead"/>
</dbReference>
<feature type="compositionally biased region" description="Basic and acidic residues" evidence="1">
    <location>
        <begin position="399"/>
        <end position="409"/>
    </location>
</feature>
<evidence type="ECO:0000313" key="3">
    <source>
        <dbReference type="Proteomes" id="UP001060261"/>
    </source>
</evidence>
<protein>
    <submittedName>
        <fullName evidence="2">Uncharacterized protein</fullName>
    </submittedName>
</protein>
<keyword evidence="3" id="KW-1185">Reference proteome</keyword>
<reference evidence="2" key="1">
    <citation type="submission" date="2022-09" db="EMBL/GenBank/DDBJ databases">
        <title>genome sequence of Deinococcus rubellus.</title>
        <authorList>
            <person name="Srinivasan S."/>
        </authorList>
    </citation>
    <scope>NUCLEOTIDE SEQUENCE</scope>
    <source>
        <strain evidence="2">Ant6</strain>
    </source>
</reference>
<gene>
    <name evidence="2" type="ORF">N0D28_03625</name>
</gene>